<accession>A0ABW7R4Q8</accession>
<evidence type="ECO:0000313" key="3">
    <source>
        <dbReference type="Proteomes" id="UP001610818"/>
    </source>
</evidence>
<sequence length="105" mass="11494">MPEEKASRTTEKPPPQARHTTATATGSGDDQPNDPGPIPPDPLQEIRDRYRRIRDDLRVATTQAPDADRKLWCLPKASCLARNPGVDGLDAARDANDTLCGQSFE</sequence>
<name>A0ABW7R4Q8_9ACTN</name>
<feature type="compositionally biased region" description="Polar residues" evidence="1">
    <location>
        <begin position="18"/>
        <end position="28"/>
    </location>
</feature>
<gene>
    <name evidence="2" type="ORF">ACH4F9_36775</name>
</gene>
<reference evidence="2 3" key="1">
    <citation type="submission" date="2024-10" db="EMBL/GenBank/DDBJ databases">
        <title>The Natural Products Discovery Center: Release of the First 8490 Sequenced Strains for Exploring Actinobacteria Biosynthetic Diversity.</title>
        <authorList>
            <person name="Kalkreuter E."/>
            <person name="Kautsar S.A."/>
            <person name="Yang D."/>
            <person name="Bader C.D."/>
            <person name="Teijaro C.N."/>
            <person name="Fluegel L."/>
            <person name="Davis C.M."/>
            <person name="Simpson J.R."/>
            <person name="Lauterbach L."/>
            <person name="Steele A.D."/>
            <person name="Gui C."/>
            <person name="Meng S."/>
            <person name="Li G."/>
            <person name="Viehrig K."/>
            <person name="Ye F."/>
            <person name="Su P."/>
            <person name="Kiefer A.F."/>
            <person name="Nichols A."/>
            <person name="Cepeda A.J."/>
            <person name="Yan W."/>
            <person name="Fan B."/>
            <person name="Jiang Y."/>
            <person name="Adhikari A."/>
            <person name="Zheng C.-J."/>
            <person name="Schuster L."/>
            <person name="Cowan T.M."/>
            <person name="Smanski M.J."/>
            <person name="Chevrette M.G."/>
            <person name="De Carvalho L.P.S."/>
            <person name="Shen B."/>
        </authorList>
    </citation>
    <scope>NUCLEOTIDE SEQUENCE [LARGE SCALE GENOMIC DNA]</scope>
    <source>
        <strain evidence="2 3">NPDC017990</strain>
    </source>
</reference>
<evidence type="ECO:0000313" key="2">
    <source>
        <dbReference type="EMBL" id="MFH8550561.1"/>
    </source>
</evidence>
<protein>
    <submittedName>
        <fullName evidence="2">Uncharacterized protein</fullName>
    </submittedName>
</protein>
<evidence type="ECO:0000256" key="1">
    <source>
        <dbReference type="SAM" id="MobiDB-lite"/>
    </source>
</evidence>
<feature type="region of interest" description="Disordered" evidence="1">
    <location>
        <begin position="1"/>
        <end position="46"/>
    </location>
</feature>
<organism evidence="2 3">
    <name type="scientific">Streptomyces longisporoflavus</name>
    <dbReference type="NCBI Taxonomy" id="28044"/>
    <lineage>
        <taxon>Bacteria</taxon>
        <taxon>Bacillati</taxon>
        <taxon>Actinomycetota</taxon>
        <taxon>Actinomycetes</taxon>
        <taxon>Kitasatosporales</taxon>
        <taxon>Streptomycetaceae</taxon>
        <taxon>Streptomyces</taxon>
    </lineage>
</organism>
<dbReference type="EMBL" id="JBIRGQ010000008">
    <property type="protein sequence ID" value="MFH8550561.1"/>
    <property type="molecule type" value="Genomic_DNA"/>
</dbReference>
<dbReference type="Proteomes" id="UP001610818">
    <property type="component" value="Unassembled WGS sequence"/>
</dbReference>
<comment type="caution">
    <text evidence="2">The sequence shown here is derived from an EMBL/GenBank/DDBJ whole genome shotgun (WGS) entry which is preliminary data.</text>
</comment>
<keyword evidence="3" id="KW-1185">Reference proteome</keyword>
<proteinExistence type="predicted"/>
<feature type="compositionally biased region" description="Basic and acidic residues" evidence="1">
    <location>
        <begin position="1"/>
        <end position="11"/>
    </location>
</feature>
<dbReference type="RefSeq" id="WP_397717083.1">
    <property type="nucleotide sequence ID" value="NZ_JBIRGN010000008.1"/>
</dbReference>